<dbReference type="Gramene" id="ERN16384">
    <property type="protein sequence ID" value="ERN16384"/>
    <property type="gene ID" value="AMTR_s00052p00096240"/>
</dbReference>
<evidence type="ECO:0000256" key="1">
    <source>
        <dbReference type="SAM" id="MobiDB-lite"/>
    </source>
</evidence>
<sequence>MCNSPFLCLCRSERTKSQLFYNPLTEVRRDALKLKRSREPVLERRKDTEHGSKHLDSSMNSLLPSSIDVKQFEFDAATEEFLSTVSSFLLGQEDRESQLSANELELT</sequence>
<gene>
    <name evidence="2" type="ORF">AMTR_s00052p00096240</name>
</gene>
<accession>U5D1S5</accession>
<organism evidence="2 3">
    <name type="scientific">Amborella trichopoda</name>
    <dbReference type="NCBI Taxonomy" id="13333"/>
    <lineage>
        <taxon>Eukaryota</taxon>
        <taxon>Viridiplantae</taxon>
        <taxon>Streptophyta</taxon>
        <taxon>Embryophyta</taxon>
        <taxon>Tracheophyta</taxon>
        <taxon>Spermatophyta</taxon>
        <taxon>Magnoliopsida</taxon>
        <taxon>Amborellales</taxon>
        <taxon>Amborellaceae</taxon>
        <taxon>Amborella</taxon>
    </lineage>
</organism>
<evidence type="ECO:0000313" key="3">
    <source>
        <dbReference type="Proteomes" id="UP000017836"/>
    </source>
</evidence>
<dbReference type="HOGENOM" id="CLU_2213475_0_0_1"/>
<reference evidence="3" key="1">
    <citation type="journal article" date="2013" name="Science">
        <title>The Amborella genome and the evolution of flowering plants.</title>
        <authorList>
            <consortium name="Amborella Genome Project"/>
        </authorList>
    </citation>
    <scope>NUCLEOTIDE SEQUENCE [LARGE SCALE GENOMIC DNA]</scope>
</reference>
<dbReference type="Proteomes" id="UP000017836">
    <property type="component" value="Unassembled WGS sequence"/>
</dbReference>
<name>U5D1S5_AMBTC</name>
<dbReference type="AlphaFoldDB" id="U5D1S5"/>
<dbReference type="EMBL" id="KI392446">
    <property type="protein sequence ID" value="ERN16384.1"/>
    <property type="molecule type" value="Genomic_DNA"/>
</dbReference>
<evidence type="ECO:0000313" key="2">
    <source>
        <dbReference type="EMBL" id="ERN16384.1"/>
    </source>
</evidence>
<keyword evidence="3" id="KW-1185">Reference proteome</keyword>
<proteinExistence type="predicted"/>
<feature type="region of interest" description="Disordered" evidence="1">
    <location>
        <begin position="38"/>
        <end position="61"/>
    </location>
</feature>
<protein>
    <submittedName>
        <fullName evidence="2">Uncharacterized protein</fullName>
    </submittedName>
</protein>
<feature type="compositionally biased region" description="Basic and acidic residues" evidence="1">
    <location>
        <begin position="38"/>
        <end position="56"/>
    </location>
</feature>